<sequence length="522" mass="54344">MTTTAETGAPATTRPRAPIGLAALAGLAAGVVTVGVGALVSLVAGASTDPLIAVGSAFVDATPAWLKDWAASTFGTADKVALGVGEVVVLAALAALAGVLAARRWVWGAALVVLLGVVAMAAALGRPDASWTAMVPSLVGTVAGLWTLQRLVARLPRAGTDDDERGTSRRRFLQATGVATAIGAVGVLLGRTVGAAGRAVTAARQAITLPRPVTTAPAVPAGVDVGVEGVAPWATPPADFYRIDTALVVPQVDPSTWTLRVHGLVEQEVELTWAELLDADLVEAWVTLCCVSNPVGGDLVGNQRWLGLPVREVLARARPTADADMVLSRSADGWTASTPLEALTDDRDALLAVGMDGAPLPLEHGFPVRMVVPGLYGYVSATKWVTELEVTRFADATAYWTDRGWSQKGPVKTQSRIDVPSDEAEVAVGPVVIAGTAWAQHRGVTRVQVQVDGGAWQDATLADDGGIDSWRQWRFEWQADEPGRHEVRVRAFDPEGPQTGAVAGVIPDGATGYDTIHLAVRA</sequence>
<keyword evidence="4" id="KW-1185">Reference proteome</keyword>
<dbReference type="Proteomes" id="UP000722125">
    <property type="component" value="Unassembled WGS sequence"/>
</dbReference>
<dbReference type="EMBL" id="JAHBOH010000001">
    <property type="protein sequence ID" value="MBT0994534.1"/>
    <property type="molecule type" value="Genomic_DNA"/>
</dbReference>
<comment type="caution">
    <text evidence="3">The sequence shown here is derived from an EMBL/GenBank/DDBJ whole genome shotgun (WGS) entry which is preliminary data.</text>
</comment>
<keyword evidence="1" id="KW-0812">Transmembrane</keyword>
<dbReference type="RefSeq" id="WP_214349694.1">
    <property type="nucleotide sequence ID" value="NZ_JAHBOH010000001.1"/>
</dbReference>
<dbReference type="Pfam" id="PF17957">
    <property type="entry name" value="Big_7"/>
    <property type="match status" value="1"/>
</dbReference>
<dbReference type="SUPFAM" id="SSF81296">
    <property type="entry name" value="E set domains"/>
    <property type="match status" value="1"/>
</dbReference>
<evidence type="ECO:0000313" key="4">
    <source>
        <dbReference type="Proteomes" id="UP000722125"/>
    </source>
</evidence>
<evidence type="ECO:0000313" key="3">
    <source>
        <dbReference type="EMBL" id="MBT0994534.1"/>
    </source>
</evidence>
<feature type="transmembrane region" description="Helical" evidence="1">
    <location>
        <begin position="21"/>
        <end position="44"/>
    </location>
</feature>
<evidence type="ECO:0000259" key="2">
    <source>
        <dbReference type="Pfam" id="PF00174"/>
    </source>
</evidence>
<dbReference type="InterPro" id="IPR014756">
    <property type="entry name" value="Ig_E-set"/>
</dbReference>
<organism evidence="3 4">
    <name type="scientific">Cellulomonas fulva</name>
    <dbReference type="NCBI Taxonomy" id="2835530"/>
    <lineage>
        <taxon>Bacteria</taxon>
        <taxon>Bacillati</taxon>
        <taxon>Actinomycetota</taxon>
        <taxon>Actinomycetes</taxon>
        <taxon>Micrococcales</taxon>
        <taxon>Cellulomonadaceae</taxon>
        <taxon>Cellulomonas</taxon>
    </lineage>
</organism>
<dbReference type="SUPFAM" id="SSF56524">
    <property type="entry name" value="Oxidoreductase molybdopterin-binding domain"/>
    <property type="match status" value="1"/>
</dbReference>
<dbReference type="Gene3D" id="2.60.40.650">
    <property type="match status" value="1"/>
</dbReference>
<dbReference type="Pfam" id="PF00174">
    <property type="entry name" value="Oxidored_molyb"/>
    <property type="match status" value="1"/>
</dbReference>
<dbReference type="PANTHER" id="PTHR19372">
    <property type="entry name" value="SULFITE REDUCTASE"/>
    <property type="match status" value="1"/>
</dbReference>
<dbReference type="Gene3D" id="3.90.420.10">
    <property type="entry name" value="Oxidoreductase, molybdopterin-binding domain"/>
    <property type="match status" value="1"/>
</dbReference>
<feature type="transmembrane region" description="Helical" evidence="1">
    <location>
        <begin position="131"/>
        <end position="152"/>
    </location>
</feature>
<protein>
    <submittedName>
        <fullName evidence="3">Molybdopterin-dependent oxidoreductase</fullName>
    </submittedName>
</protein>
<gene>
    <name evidence="3" type="ORF">KIN34_09575</name>
</gene>
<feature type="domain" description="Oxidoreductase molybdopterin-binding" evidence="2">
    <location>
        <begin position="248"/>
        <end position="397"/>
    </location>
</feature>
<dbReference type="InterPro" id="IPR000572">
    <property type="entry name" value="OxRdtase_Mopterin-bd_dom"/>
</dbReference>
<dbReference type="PANTHER" id="PTHR19372:SF7">
    <property type="entry name" value="SULFITE OXIDASE, MITOCHONDRIAL"/>
    <property type="match status" value="1"/>
</dbReference>
<keyword evidence="1" id="KW-0472">Membrane</keyword>
<dbReference type="InterPro" id="IPR036374">
    <property type="entry name" value="OxRdtase_Mopterin-bd_sf"/>
</dbReference>
<reference evidence="3 4" key="1">
    <citation type="submission" date="2021-05" db="EMBL/GenBank/DDBJ databases">
        <title>Description of Cellulomonas sp. DKR-3 sp. nov.</title>
        <authorList>
            <person name="Dahal R.H."/>
            <person name="Chaudhary D.K."/>
        </authorList>
    </citation>
    <scope>NUCLEOTIDE SEQUENCE [LARGE SCALE GENOMIC DNA]</scope>
    <source>
        <strain evidence="3 4">DKR-3</strain>
    </source>
</reference>
<keyword evidence="1" id="KW-1133">Transmembrane helix</keyword>
<proteinExistence type="predicted"/>
<evidence type="ECO:0000256" key="1">
    <source>
        <dbReference type="SAM" id="Phobius"/>
    </source>
</evidence>
<accession>A0ABS5TZF6</accession>
<name>A0ABS5TZF6_9CELL</name>
<feature type="transmembrane region" description="Helical" evidence="1">
    <location>
        <begin position="105"/>
        <end position="125"/>
    </location>
</feature>
<feature type="transmembrane region" description="Helical" evidence="1">
    <location>
        <begin position="172"/>
        <end position="190"/>
    </location>
</feature>
<feature type="transmembrane region" description="Helical" evidence="1">
    <location>
        <begin position="80"/>
        <end position="100"/>
    </location>
</feature>